<keyword evidence="4 7" id="KW-0812">Transmembrane</keyword>
<feature type="transmembrane region" description="Helical" evidence="7">
    <location>
        <begin position="323"/>
        <end position="344"/>
    </location>
</feature>
<dbReference type="Pfam" id="PF07690">
    <property type="entry name" value="MFS_1"/>
    <property type="match status" value="1"/>
</dbReference>
<feature type="transmembrane region" description="Helical" evidence="7">
    <location>
        <begin position="385"/>
        <end position="403"/>
    </location>
</feature>
<name>A0A2M6YQ49_9BACT</name>
<proteinExistence type="predicted"/>
<feature type="transmembrane region" description="Helical" evidence="7">
    <location>
        <begin position="224"/>
        <end position="248"/>
    </location>
</feature>
<dbReference type="PANTHER" id="PTHR43266:SF2">
    <property type="entry name" value="MAJOR FACILITATOR SUPERFAMILY (MFS) PROFILE DOMAIN-CONTAINING PROTEIN"/>
    <property type="match status" value="1"/>
</dbReference>
<keyword evidence="2" id="KW-0813">Transport</keyword>
<feature type="transmembrane region" description="Helical" evidence="7">
    <location>
        <begin position="356"/>
        <end position="379"/>
    </location>
</feature>
<dbReference type="EMBL" id="PEXA01000029">
    <property type="protein sequence ID" value="PIU33279.1"/>
    <property type="molecule type" value="Genomic_DNA"/>
</dbReference>
<reference evidence="10" key="1">
    <citation type="submission" date="2017-09" db="EMBL/GenBank/DDBJ databases">
        <title>Depth-based differentiation of microbial function through sediment-hosted aquifers and enrichment of novel symbionts in the deep terrestrial subsurface.</title>
        <authorList>
            <person name="Probst A.J."/>
            <person name="Ladd B."/>
            <person name="Jarett J.K."/>
            <person name="Geller-Mcgrath D.E."/>
            <person name="Sieber C.M.K."/>
            <person name="Emerson J.B."/>
            <person name="Anantharaman K."/>
            <person name="Thomas B.C."/>
            <person name="Malmstrom R."/>
            <person name="Stieglmeier M."/>
            <person name="Klingl A."/>
            <person name="Woyke T."/>
            <person name="Ryan C.M."/>
            <person name="Banfield J.F."/>
        </authorList>
    </citation>
    <scope>NUCLEOTIDE SEQUENCE [LARGE SCALE GENOMIC DNA]</scope>
</reference>
<feature type="transmembrane region" description="Helical" evidence="7">
    <location>
        <begin position="101"/>
        <end position="119"/>
    </location>
</feature>
<feature type="transmembrane region" description="Helical" evidence="7">
    <location>
        <begin position="21"/>
        <end position="40"/>
    </location>
</feature>
<accession>A0A2M6YQ49</accession>
<sequence length="415" mass="46553">MRNNFIEVLKNKNFIKIWSSQIFSQLTVNLLNFVLIIKIFESTHSTVAVSLFWFFWALPAIFLGPFSGTLIDLLGTRKILILSNLFQALVVLMYLPVRNSIWPIYSILLLYSFLNQFYLPAEAATLPGAVSKRLLPSANSLFLFTTYASLILGYGLAGPLIKLIGRQLPFVIGSLMLILAALIVRMLPSKTFSKISHKMSSQRLPDFFKKLNEGYQFIRYNPTVLFPLLILVFSQIILTILAVLAPALVVKILNTDLVNISARLILPIGIGGILGMITTVKLLKNIRKRYLINSGFFLLSFSLFFLVLAVPHLHNYFKILGEIVLGLIAGFAFSLFTVPTQTLLQEKTPDNLRGRVFGVLGFLITISSVLPVLFVATVGEFLGEIWMILILATAIFTLGLFSLKGENVIYRFYRS</sequence>
<gene>
    <name evidence="9" type="ORF">COT04_00915</name>
</gene>
<dbReference type="AlphaFoldDB" id="A0A2M6YQ49"/>
<dbReference type="SUPFAM" id="SSF103473">
    <property type="entry name" value="MFS general substrate transporter"/>
    <property type="match status" value="1"/>
</dbReference>
<organism evidence="9 10">
    <name type="scientific">Candidatus Shapirobacteria bacterium CG07_land_8_20_14_0_80_39_12</name>
    <dbReference type="NCBI Taxonomy" id="1974480"/>
    <lineage>
        <taxon>Bacteria</taxon>
        <taxon>Candidatus Shapironibacteriota</taxon>
    </lineage>
</organism>
<evidence type="ECO:0000256" key="1">
    <source>
        <dbReference type="ARBA" id="ARBA00004651"/>
    </source>
</evidence>
<evidence type="ECO:0000256" key="6">
    <source>
        <dbReference type="ARBA" id="ARBA00023136"/>
    </source>
</evidence>
<evidence type="ECO:0000313" key="10">
    <source>
        <dbReference type="Proteomes" id="UP000229559"/>
    </source>
</evidence>
<comment type="subcellular location">
    <subcellularLocation>
        <location evidence="1">Cell membrane</location>
        <topology evidence="1">Multi-pass membrane protein</topology>
    </subcellularLocation>
</comment>
<dbReference type="GO" id="GO:0022857">
    <property type="term" value="F:transmembrane transporter activity"/>
    <property type="evidence" value="ECO:0007669"/>
    <property type="project" value="InterPro"/>
</dbReference>
<dbReference type="PROSITE" id="PS50850">
    <property type="entry name" value="MFS"/>
    <property type="match status" value="1"/>
</dbReference>
<feature type="transmembrane region" description="Helical" evidence="7">
    <location>
        <begin position="290"/>
        <end position="311"/>
    </location>
</feature>
<dbReference type="Gene3D" id="1.20.1250.20">
    <property type="entry name" value="MFS general substrate transporter like domains"/>
    <property type="match status" value="1"/>
</dbReference>
<dbReference type="GO" id="GO:0005886">
    <property type="term" value="C:plasma membrane"/>
    <property type="evidence" value="ECO:0007669"/>
    <property type="project" value="UniProtKB-SubCell"/>
</dbReference>
<dbReference type="InterPro" id="IPR036259">
    <property type="entry name" value="MFS_trans_sf"/>
</dbReference>
<feature type="transmembrane region" description="Helical" evidence="7">
    <location>
        <begin position="46"/>
        <end position="67"/>
    </location>
</feature>
<dbReference type="PANTHER" id="PTHR43266">
    <property type="entry name" value="MACROLIDE-EFFLUX PROTEIN"/>
    <property type="match status" value="1"/>
</dbReference>
<keyword evidence="5 7" id="KW-1133">Transmembrane helix</keyword>
<dbReference type="CDD" id="cd06173">
    <property type="entry name" value="MFS_MefA_like"/>
    <property type="match status" value="1"/>
</dbReference>
<dbReference type="InterPro" id="IPR011701">
    <property type="entry name" value="MFS"/>
</dbReference>
<evidence type="ECO:0000256" key="5">
    <source>
        <dbReference type="ARBA" id="ARBA00022989"/>
    </source>
</evidence>
<evidence type="ECO:0000256" key="4">
    <source>
        <dbReference type="ARBA" id="ARBA00022692"/>
    </source>
</evidence>
<evidence type="ECO:0000256" key="7">
    <source>
        <dbReference type="SAM" id="Phobius"/>
    </source>
</evidence>
<protein>
    <recommendedName>
        <fullName evidence="8">Major facilitator superfamily (MFS) profile domain-containing protein</fullName>
    </recommendedName>
</protein>
<evidence type="ECO:0000256" key="3">
    <source>
        <dbReference type="ARBA" id="ARBA00022475"/>
    </source>
</evidence>
<feature type="transmembrane region" description="Helical" evidence="7">
    <location>
        <begin position="167"/>
        <end position="188"/>
    </location>
</feature>
<dbReference type="InterPro" id="IPR020846">
    <property type="entry name" value="MFS_dom"/>
</dbReference>
<comment type="caution">
    <text evidence="9">The sequence shown here is derived from an EMBL/GenBank/DDBJ whole genome shotgun (WGS) entry which is preliminary data.</text>
</comment>
<evidence type="ECO:0000313" key="9">
    <source>
        <dbReference type="EMBL" id="PIU33279.1"/>
    </source>
</evidence>
<evidence type="ECO:0000256" key="2">
    <source>
        <dbReference type="ARBA" id="ARBA00022448"/>
    </source>
</evidence>
<feature type="domain" description="Major facilitator superfamily (MFS) profile" evidence="8">
    <location>
        <begin position="13"/>
        <end position="408"/>
    </location>
</feature>
<dbReference type="Proteomes" id="UP000229559">
    <property type="component" value="Unassembled WGS sequence"/>
</dbReference>
<keyword evidence="3" id="KW-1003">Cell membrane</keyword>
<keyword evidence="6 7" id="KW-0472">Membrane</keyword>
<feature type="transmembrane region" description="Helical" evidence="7">
    <location>
        <begin position="260"/>
        <end position="283"/>
    </location>
</feature>
<feature type="transmembrane region" description="Helical" evidence="7">
    <location>
        <begin position="140"/>
        <end position="161"/>
    </location>
</feature>
<evidence type="ECO:0000259" key="8">
    <source>
        <dbReference type="PROSITE" id="PS50850"/>
    </source>
</evidence>
<feature type="transmembrane region" description="Helical" evidence="7">
    <location>
        <begin position="79"/>
        <end position="95"/>
    </location>
</feature>